<sequence length="457" mass="51185">MSDETEFESTNFKVFVGTLVHSTWDIPMVILKNKVIGIKGRKIVFIEEAVKLDELQSLWKFSINNVCLLSDSQFLMPGLVDTHIHASQYVYTGTALDLGLLEWLEKYTFPIESTFKDLKFAEHAYTKAVHRVVKSGTTTACYFATIHLQGTIKLCQIISDVGQRALVGKVNMDCNSPDFYQEDSTDSIQDTERFVETLLNQGNANLIPVLTPRFALTCTPKLMSALGEIAASHNLPIQSHLGESKGELDAVRSMHPGYDSYSDVYDKCGLLTSRTIMAHCIYLTEDELNLLKTRGVGVSHCPNSNTSIRSGLMDARDMLDRGIKLGLGTDVSGGYHPSMLDAMRQAIQVSNIVSFEHHEGENYKPLDYREVFRLATLGGSQVLNLEDKIGNFEVGKEFDALLVNFEALDSPFDVFERDTLEDKIQKFIFLGDDRNIEEVYVAGKNITCNNKLHCKLH</sequence>
<keyword evidence="11" id="KW-1185">Reference proteome</keyword>
<dbReference type="GO" id="GO:0006147">
    <property type="term" value="P:guanine catabolic process"/>
    <property type="evidence" value="ECO:0007669"/>
    <property type="project" value="UniProtKB-UniRule"/>
</dbReference>
<evidence type="ECO:0000256" key="9">
    <source>
        <dbReference type="RuleBase" id="RU366009"/>
    </source>
</evidence>
<evidence type="ECO:0000256" key="4">
    <source>
        <dbReference type="ARBA" id="ARBA00014514"/>
    </source>
</evidence>
<dbReference type="GO" id="GO:0005829">
    <property type="term" value="C:cytosol"/>
    <property type="evidence" value="ECO:0007669"/>
    <property type="project" value="TreeGrafter"/>
</dbReference>
<gene>
    <name evidence="10" type="ORF">OFUS_LOCUS14453</name>
</gene>
<dbReference type="GO" id="GO:0008892">
    <property type="term" value="F:guanine deaminase activity"/>
    <property type="evidence" value="ECO:0007669"/>
    <property type="project" value="UniProtKB-UniRule"/>
</dbReference>
<dbReference type="OrthoDB" id="194468at2759"/>
<evidence type="ECO:0000256" key="6">
    <source>
        <dbReference type="ARBA" id="ARBA00022801"/>
    </source>
</evidence>
<dbReference type="InterPro" id="IPR011059">
    <property type="entry name" value="Metal-dep_hydrolase_composite"/>
</dbReference>
<evidence type="ECO:0000256" key="1">
    <source>
        <dbReference type="ARBA" id="ARBA00004984"/>
    </source>
</evidence>
<dbReference type="InterPro" id="IPR006680">
    <property type="entry name" value="Amidohydro-rel"/>
</dbReference>
<keyword evidence="5 9" id="KW-0479">Metal-binding</keyword>
<evidence type="ECO:0000313" key="11">
    <source>
        <dbReference type="Proteomes" id="UP000749559"/>
    </source>
</evidence>
<evidence type="ECO:0000256" key="5">
    <source>
        <dbReference type="ARBA" id="ARBA00022723"/>
    </source>
</evidence>
<comment type="similarity">
    <text evidence="2 9">Belongs to the metallo-dependent hydrolases superfamily. ATZ/TRZ family.</text>
</comment>
<keyword evidence="7 9" id="KW-0862">Zinc</keyword>
<dbReference type="UniPathway" id="UPA00603">
    <property type="reaction ID" value="UER00660"/>
</dbReference>
<name>A0A8J1UJ76_OWEFU</name>
<evidence type="ECO:0000256" key="7">
    <source>
        <dbReference type="ARBA" id="ARBA00022833"/>
    </source>
</evidence>
<evidence type="ECO:0000313" key="10">
    <source>
        <dbReference type="EMBL" id="CAH1789019.1"/>
    </source>
</evidence>
<proteinExistence type="inferred from homology"/>
<reference evidence="10" key="1">
    <citation type="submission" date="2022-03" db="EMBL/GenBank/DDBJ databases">
        <authorList>
            <person name="Martin C."/>
        </authorList>
    </citation>
    <scope>NUCLEOTIDE SEQUENCE</scope>
</reference>
<comment type="cofactor">
    <cofactor evidence="9">
        <name>Zn(2+)</name>
        <dbReference type="ChEBI" id="CHEBI:29105"/>
    </cofactor>
    <text evidence="9">Binds 1 zinc ion per subunit.</text>
</comment>
<dbReference type="EC" id="3.5.4.3" evidence="3 9"/>
<dbReference type="InterPro" id="IPR032466">
    <property type="entry name" value="Metal_Hydrolase"/>
</dbReference>
<accession>A0A8J1UJ76</accession>
<dbReference type="FunFam" id="3.20.20.140:FF:000022">
    <property type="entry name" value="Guanine deaminase"/>
    <property type="match status" value="1"/>
</dbReference>
<comment type="caution">
    <text evidence="10">The sequence shown here is derived from an EMBL/GenBank/DDBJ whole genome shotgun (WGS) entry which is preliminary data.</text>
</comment>
<dbReference type="AlphaFoldDB" id="A0A8J1UJ76"/>
<comment type="function">
    <text evidence="9">Catalyzes the hydrolytic deamination of guanine, producing xanthine and ammonia.</text>
</comment>
<evidence type="ECO:0000256" key="2">
    <source>
        <dbReference type="ARBA" id="ARBA00006745"/>
    </source>
</evidence>
<evidence type="ECO:0000256" key="3">
    <source>
        <dbReference type="ARBA" id="ARBA00012781"/>
    </source>
</evidence>
<keyword evidence="6 9" id="KW-0378">Hydrolase</keyword>
<dbReference type="Pfam" id="PF01979">
    <property type="entry name" value="Amidohydro_1"/>
    <property type="match status" value="1"/>
</dbReference>
<dbReference type="SUPFAM" id="SSF51338">
    <property type="entry name" value="Composite domain of metallo-dependent hydrolases"/>
    <property type="match status" value="1"/>
</dbReference>
<dbReference type="Gene3D" id="3.20.20.140">
    <property type="entry name" value="Metal-dependent hydrolases"/>
    <property type="match status" value="1"/>
</dbReference>
<dbReference type="InterPro" id="IPR051607">
    <property type="entry name" value="Metallo-dep_hydrolases"/>
</dbReference>
<dbReference type="NCBIfam" id="TIGR02967">
    <property type="entry name" value="guan_deamin"/>
    <property type="match status" value="1"/>
</dbReference>
<organism evidence="10 11">
    <name type="scientific">Owenia fusiformis</name>
    <name type="common">Polychaete worm</name>
    <dbReference type="NCBI Taxonomy" id="6347"/>
    <lineage>
        <taxon>Eukaryota</taxon>
        <taxon>Metazoa</taxon>
        <taxon>Spiralia</taxon>
        <taxon>Lophotrochozoa</taxon>
        <taxon>Annelida</taxon>
        <taxon>Polychaeta</taxon>
        <taxon>Sedentaria</taxon>
        <taxon>Canalipalpata</taxon>
        <taxon>Sabellida</taxon>
        <taxon>Oweniida</taxon>
        <taxon>Oweniidae</taxon>
        <taxon>Owenia</taxon>
    </lineage>
</organism>
<protein>
    <recommendedName>
        <fullName evidence="4 9">Guanine deaminase</fullName>
        <shortName evidence="9">Guanase</shortName>
        <ecNumber evidence="3 9">3.5.4.3</ecNumber>
    </recommendedName>
    <alternativeName>
        <fullName evidence="9">Guanine aminohydrolase</fullName>
    </alternativeName>
</protein>
<dbReference type="SUPFAM" id="SSF51556">
    <property type="entry name" value="Metallo-dependent hydrolases"/>
    <property type="match status" value="1"/>
</dbReference>
<comment type="pathway">
    <text evidence="1 9">Purine metabolism; guanine degradation; xanthine from guanine: step 1/1.</text>
</comment>
<dbReference type="InterPro" id="IPR014311">
    <property type="entry name" value="Guanine_deaminase"/>
</dbReference>
<dbReference type="Proteomes" id="UP000749559">
    <property type="component" value="Unassembled WGS sequence"/>
</dbReference>
<dbReference type="PANTHER" id="PTHR11271">
    <property type="entry name" value="GUANINE DEAMINASE"/>
    <property type="match status" value="1"/>
</dbReference>
<comment type="catalytic activity">
    <reaction evidence="8 9">
        <text>guanine + H2O + H(+) = xanthine + NH4(+)</text>
        <dbReference type="Rhea" id="RHEA:14665"/>
        <dbReference type="ChEBI" id="CHEBI:15377"/>
        <dbReference type="ChEBI" id="CHEBI:15378"/>
        <dbReference type="ChEBI" id="CHEBI:16235"/>
        <dbReference type="ChEBI" id="CHEBI:17712"/>
        <dbReference type="ChEBI" id="CHEBI:28938"/>
        <dbReference type="EC" id="3.5.4.3"/>
    </reaction>
</comment>
<dbReference type="Gene3D" id="2.30.40.10">
    <property type="entry name" value="Urease, subunit C, domain 1"/>
    <property type="match status" value="1"/>
</dbReference>
<dbReference type="EMBL" id="CAIIXF020000007">
    <property type="protein sequence ID" value="CAH1789019.1"/>
    <property type="molecule type" value="Genomic_DNA"/>
</dbReference>
<dbReference type="GO" id="GO:0008270">
    <property type="term" value="F:zinc ion binding"/>
    <property type="evidence" value="ECO:0007669"/>
    <property type="project" value="UniProtKB-UniRule"/>
</dbReference>
<evidence type="ECO:0000256" key="8">
    <source>
        <dbReference type="ARBA" id="ARBA00051148"/>
    </source>
</evidence>
<dbReference type="PANTHER" id="PTHR11271:SF6">
    <property type="entry name" value="GUANINE DEAMINASE"/>
    <property type="match status" value="1"/>
</dbReference>